<accession>A0AAV3QX52</accession>
<feature type="region of interest" description="Disordered" evidence="1">
    <location>
        <begin position="69"/>
        <end position="92"/>
    </location>
</feature>
<organism evidence="2 3">
    <name type="scientific">Lithospermum erythrorhizon</name>
    <name type="common">Purple gromwell</name>
    <name type="synonym">Lithospermum officinale var. erythrorhizon</name>
    <dbReference type="NCBI Taxonomy" id="34254"/>
    <lineage>
        <taxon>Eukaryota</taxon>
        <taxon>Viridiplantae</taxon>
        <taxon>Streptophyta</taxon>
        <taxon>Embryophyta</taxon>
        <taxon>Tracheophyta</taxon>
        <taxon>Spermatophyta</taxon>
        <taxon>Magnoliopsida</taxon>
        <taxon>eudicotyledons</taxon>
        <taxon>Gunneridae</taxon>
        <taxon>Pentapetalae</taxon>
        <taxon>asterids</taxon>
        <taxon>lamiids</taxon>
        <taxon>Boraginales</taxon>
        <taxon>Boraginaceae</taxon>
        <taxon>Boraginoideae</taxon>
        <taxon>Lithospermeae</taxon>
        <taxon>Lithospermum</taxon>
    </lineage>
</organism>
<evidence type="ECO:0000256" key="1">
    <source>
        <dbReference type="SAM" id="MobiDB-lite"/>
    </source>
</evidence>
<dbReference type="Proteomes" id="UP001454036">
    <property type="component" value="Unassembled WGS sequence"/>
</dbReference>
<gene>
    <name evidence="2" type="ORF">LIER_40619</name>
</gene>
<evidence type="ECO:0000313" key="3">
    <source>
        <dbReference type="Proteomes" id="UP001454036"/>
    </source>
</evidence>
<sequence length="118" mass="12813">MARTKRTVPRRPSAIQKVKICRESEVRHLLLLLLSCLLLGPLPPKLYQHTLELNKELAQERLKVVNQDLGSGIAGPRPEEGPGGEGCLGSGRMCRPPGESGLAACLPPGQPPEMLPHR</sequence>
<keyword evidence="3" id="KW-1185">Reference proteome</keyword>
<feature type="compositionally biased region" description="Pro residues" evidence="1">
    <location>
        <begin position="108"/>
        <end position="118"/>
    </location>
</feature>
<evidence type="ECO:0000313" key="2">
    <source>
        <dbReference type="EMBL" id="GAA0168712.1"/>
    </source>
</evidence>
<dbReference type="AlphaFoldDB" id="A0AAV3QX52"/>
<comment type="caution">
    <text evidence="2">The sequence shown here is derived from an EMBL/GenBank/DDBJ whole genome shotgun (WGS) entry which is preliminary data.</text>
</comment>
<feature type="region of interest" description="Disordered" evidence="1">
    <location>
        <begin position="99"/>
        <end position="118"/>
    </location>
</feature>
<proteinExistence type="predicted"/>
<name>A0AAV3QX52_LITER</name>
<reference evidence="2 3" key="1">
    <citation type="submission" date="2024-01" db="EMBL/GenBank/DDBJ databases">
        <title>The complete chloroplast genome sequence of Lithospermum erythrorhizon: insights into the phylogenetic relationship among Boraginaceae species and the maternal lineages of purple gromwells.</title>
        <authorList>
            <person name="Okada T."/>
            <person name="Watanabe K."/>
        </authorList>
    </citation>
    <scope>NUCLEOTIDE SEQUENCE [LARGE SCALE GENOMIC DNA]</scope>
</reference>
<dbReference type="EMBL" id="BAABME010023740">
    <property type="protein sequence ID" value="GAA0168712.1"/>
    <property type="molecule type" value="Genomic_DNA"/>
</dbReference>
<protein>
    <submittedName>
        <fullName evidence="2">Uncharacterized protein</fullName>
    </submittedName>
</protein>